<protein>
    <recommendedName>
        <fullName evidence="7 8">Small ribosomal subunit protein bS20</fullName>
    </recommendedName>
</protein>
<reference evidence="11" key="2">
    <citation type="journal article" date="2021" name="PeerJ">
        <title>Extensive microbial diversity within the chicken gut microbiome revealed by metagenomics and culture.</title>
        <authorList>
            <person name="Gilroy R."/>
            <person name="Ravi A."/>
            <person name="Getino M."/>
            <person name="Pursley I."/>
            <person name="Horton D.L."/>
            <person name="Alikhan N.F."/>
            <person name="Baker D."/>
            <person name="Gharbi K."/>
            <person name="Hall N."/>
            <person name="Watson M."/>
            <person name="Adriaenssens E.M."/>
            <person name="Foster-Nyarko E."/>
            <person name="Jarju S."/>
            <person name="Secka A."/>
            <person name="Antonio M."/>
            <person name="Oren A."/>
            <person name="Chaudhuri R.R."/>
            <person name="La Ragione R."/>
            <person name="Hildebrand F."/>
            <person name="Pallen M.J."/>
        </authorList>
    </citation>
    <scope>NUCLEOTIDE SEQUENCE</scope>
    <source>
        <strain evidence="11">17113</strain>
    </source>
</reference>
<evidence type="ECO:0000256" key="10">
    <source>
        <dbReference type="SAM" id="MobiDB-lite"/>
    </source>
</evidence>
<evidence type="ECO:0000313" key="11">
    <source>
        <dbReference type="EMBL" id="MBO8426786.1"/>
    </source>
</evidence>
<dbReference type="PANTHER" id="PTHR33398">
    <property type="entry name" value="30S RIBOSOMAL PROTEIN S20"/>
    <property type="match status" value="1"/>
</dbReference>
<dbReference type="GO" id="GO:0006412">
    <property type="term" value="P:translation"/>
    <property type="evidence" value="ECO:0007669"/>
    <property type="project" value="UniProtKB-UniRule"/>
</dbReference>
<evidence type="ECO:0000256" key="7">
    <source>
        <dbReference type="ARBA" id="ARBA00035136"/>
    </source>
</evidence>
<proteinExistence type="inferred from homology"/>
<keyword evidence="6 8" id="KW-0687">Ribonucleoprotein</keyword>
<comment type="similarity">
    <text evidence="2 8">Belongs to the bacterial ribosomal protein bS20 family.</text>
</comment>
<evidence type="ECO:0000256" key="2">
    <source>
        <dbReference type="ARBA" id="ARBA00007634"/>
    </source>
</evidence>
<evidence type="ECO:0000256" key="8">
    <source>
        <dbReference type="HAMAP-Rule" id="MF_00500"/>
    </source>
</evidence>
<dbReference type="Proteomes" id="UP000823634">
    <property type="component" value="Unassembled WGS sequence"/>
</dbReference>
<dbReference type="PANTHER" id="PTHR33398:SF1">
    <property type="entry name" value="SMALL RIBOSOMAL SUBUNIT PROTEIN BS20C"/>
    <property type="match status" value="1"/>
</dbReference>
<dbReference type="EMBL" id="JADINA010000036">
    <property type="protein sequence ID" value="MBO8426786.1"/>
    <property type="molecule type" value="Genomic_DNA"/>
</dbReference>
<evidence type="ECO:0000256" key="6">
    <source>
        <dbReference type="ARBA" id="ARBA00023274"/>
    </source>
</evidence>
<comment type="caution">
    <text evidence="11">The sequence shown here is derived from an EMBL/GenBank/DDBJ whole genome shotgun (WGS) entry which is preliminary data.</text>
</comment>
<dbReference type="HAMAP" id="MF_00500">
    <property type="entry name" value="Ribosomal_bS20"/>
    <property type="match status" value="1"/>
</dbReference>
<keyword evidence="3 8" id="KW-0699">rRNA-binding</keyword>
<dbReference type="GO" id="GO:0003735">
    <property type="term" value="F:structural constituent of ribosome"/>
    <property type="evidence" value="ECO:0007669"/>
    <property type="project" value="InterPro"/>
</dbReference>
<evidence type="ECO:0000256" key="9">
    <source>
        <dbReference type="SAM" id="Coils"/>
    </source>
</evidence>
<dbReference type="GO" id="GO:0070181">
    <property type="term" value="F:small ribosomal subunit rRNA binding"/>
    <property type="evidence" value="ECO:0007669"/>
    <property type="project" value="TreeGrafter"/>
</dbReference>
<evidence type="ECO:0000313" key="12">
    <source>
        <dbReference type="Proteomes" id="UP000823634"/>
    </source>
</evidence>
<evidence type="ECO:0000256" key="3">
    <source>
        <dbReference type="ARBA" id="ARBA00022730"/>
    </source>
</evidence>
<feature type="region of interest" description="Disordered" evidence="10">
    <location>
        <begin position="1"/>
        <end position="25"/>
    </location>
</feature>
<dbReference type="GO" id="GO:0015935">
    <property type="term" value="C:small ribosomal subunit"/>
    <property type="evidence" value="ECO:0007669"/>
    <property type="project" value="TreeGrafter"/>
</dbReference>
<organism evidence="11 12">
    <name type="scientific">Candidatus Alloenteromonas pullistercoris</name>
    <dbReference type="NCBI Taxonomy" id="2840785"/>
    <lineage>
        <taxon>Bacteria</taxon>
        <taxon>Bacillati</taxon>
        <taxon>Bacillota</taxon>
        <taxon>Bacillota incertae sedis</taxon>
        <taxon>Candidatus Alloenteromonas</taxon>
    </lineage>
</organism>
<keyword evidence="9" id="KW-0175">Coiled coil</keyword>
<evidence type="ECO:0000256" key="4">
    <source>
        <dbReference type="ARBA" id="ARBA00022884"/>
    </source>
</evidence>
<dbReference type="GO" id="GO:0005829">
    <property type="term" value="C:cytosol"/>
    <property type="evidence" value="ECO:0007669"/>
    <property type="project" value="TreeGrafter"/>
</dbReference>
<name>A0A9D9GVK4_9FIRM</name>
<keyword evidence="5 8" id="KW-0689">Ribosomal protein</keyword>
<dbReference type="NCBIfam" id="TIGR00029">
    <property type="entry name" value="S20"/>
    <property type="match status" value="1"/>
</dbReference>
<dbReference type="Pfam" id="PF01649">
    <property type="entry name" value="Ribosomal_S20p"/>
    <property type="match status" value="1"/>
</dbReference>
<evidence type="ECO:0000256" key="5">
    <source>
        <dbReference type="ARBA" id="ARBA00022980"/>
    </source>
</evidence>
<sequence length="87" mass="9543">MPNIKSQIKRDLTNEAARQRNASFKSEVRTACKKVEALAAEGKKEEAKEALKEAVSKLDKIAQSGVIKQNNADRKKAHLEAVVAKIA</sequence>
<dbReference type="SUPFAM" id="SSF46992">
    <property type="entry name" value="Ribosomal protein S20"/>
    <property type="match status" value="1"/>
</dbReference>
<reference evidence="11" key="1">
    <citation type="submission" date="2020-10" db="EMBL/GenBank/DDBJ databases">
        <authorList>
            <person name="Gilroy R."/>
        </authorList>
    </citation>
    <scope>NUCLEOTIDE SEQUENCE</scope>
    <source>
        <strain evidence="11">17113</strain>
    </source>
</reference>
<dbReference type="InterPro" id="IPR036510">
    <property type="entry name" value="Ribosomal_bS20_sf"/>
</dbReference>
<dbReference type="InterPro" id="IPR002583">
    <property type="entry name" value="Ribosomal_bS20"/>
</dbReference>
<comment type="function">
    <text evidence="1 8">Binds directly to 16S ribosomal RNA.</text>
</comment>
<dbReference type="AlphaFoldDB" id="A0A9D9GVK4"/>
<feature type="coiled-coil region" evidence="9">
    <location>
        <begin position="37"/>
        <end position="64"/>
    </location>
</feature>
<dbReference type="Gene3D" id="1.20.58.110">
    <property type="entry name" value="Ribosomal protein S20"/>
    <property type="match status" value="1"/>
</dbReference>
<gene>
    <name evidence="8 11" type="primary">rpsT</name>
    <name evidence="11" type="ORF">IAC61_05705</name>
</gene>
<dbReference type="FunFam" id="1.20.58.110:FF:000001">
    <property type="entry name" value="30S ribosomal protein S20"/>
    <property type="match status" value="1"/>
</dbReference>
<keyword evidence="4 8" id="KW-0694">RNA-binding</keyword>
<accession>A0A9D9GVK4</accession>
<evidence type="ECO:0000256" key="1">
    <source>
        <dbReference type="ARBA" id="ARBA00003134"/>
    </source>
</evidence>